<feature type="transmembrane region" description="Helical" evidence="2">
    <location>
        <begin position="61"/>
        <end position="83"/>
    </location>
</feature>
<keyword evidence="1" id="KW-0813">Transport</keyword>
<feature type="transmembrane region" description="Helical" evidence="2">
    <location>
        <begin position="163"/>
        <end position="181"/>
    </location>
</feature>
<sequence length="306" mass="32466">MGTALERAFASIFIIVLGYFLKRVGLFGKDDYDVAAKICMNVTLPAAIITGFGSYEQDYSLFIVVLLGALCNAAMIAAAWFITARSARKERIFQLFALPGYQIGTFTLPYIGGILGPYGILVTCMFDMGNALFACGGTYAIVSASPAVEGAERLPVKELIKRVFSTVPFLIYIIAMVWVSLGLTVPGWLLVLAAPIGAANALVAMFMIGMMIEIRLGRGELAATAATLAIRYAVSAALALFLYFCTPFPLVIRQVLALVVFSPVSALAPIFTARCGGDIGLAGFAGSISIILSIAAMTVCMMLMGI</sequence>
<dbReference type="PANTHER" id="PTHR36838">
    <property type="entry name" value="AUXIN EFFLUX CARRIER FAMILY PROTEIN"/>
    <property type="match status" value="1"/>
</dbReference>
<dbReference type="OrthoDB" id="3238334at2"/>
<dbReference type="PANTHER" id="PTHR36838:SF3">
    <property type="entry name" value="TRANSPORTER AUXIN EFFLUX CARRIER EC FAMILY"/>
    <property type="match status" value="1"/>
</dbReference>
<dbReference type="EMBL" id="CP016757">
    <property type="protein sequence ID" value="ANZ43951.1"/>
    <property type="molecule type" value="Genomic_DNA"/>
</dbReference>
<proteinExistence type="predicted"/>
<keyword evidence="2" id="KW-1133">Transmembrane helix</keyword>
<evidence type="ECO:0000256" key="2">
    <source>
        <dbReference type="SAM" id="Phobius"/>
    </source>
</evidence>
<dbReference type="KEGG" id="cpor:BED41_01890"/>
<evidence type="ECO:0008006" key="5">
    <source>
        <dbReference type="Google" id="ProtNLM"/>
    </source>
</evidence>
<dbReference type="AlphaFoldDB" id="A0A1B2I1U4"/>
<feature type="transmembrane region" description="Helical" evidence="2">
    <location>
        <begin position="187"/>
        <end position="209"/>
    </location>
</feature>
<feature type="transmembrane region" description="Helical" evidence="2">
    <location>
        <begin position="6"/>
        <end position="22"/>
    </location>
</feature>
<feature type="transmembrane region" description="Helical" evidence="2">
    <location>
        <begin position="221"/>
        <end position="244"/>
    </location>
</feature>
<organism evidence="3 4">
    <name type="scientific">Cloacibacillus porcorum</name>
    <dbReference type="NCBI Taxonomy" id="1197717"/>
    <lineage>
        <taxon>Bacteria</taxon>
        <taxon>Thermotogati</taxon>
        <taxon>Synergistota</taxon>
        <taxon>Synergistia</taxon>
        <taxon>Synergistales</taxon>
        <taxon>Synergistaceae</taxon>
        <taxon>Cloacibacillus</taxon>
    </lineage>
</organism>
<evidence type="ECO:0000313" key="3">
    <source>
        <dbReference type="EMBL" id="ANZ43951.1"/>
    </source>
</evidence>
<accession>A0A1B2I1U4</accession>
<dbReference type="RefSeq" id="WP_066742378.1">
    <property type="nucleotide sequence ID" value="NZ_CP016757.1"/>
</dbReference>
<evidence type="ECO:0000256" key="1">
    <source>
        <dbReference type="ARBA" id="ARBA00022448"/>
    </source>
</evidence>
<dbReference type="STRING" id="1197717.BED41_01890"/>
<protein>
    <recommendedName>
        <fullName evidence="5">Transporter</fullName>
    </recommendedName>
</protein>
<keyword evidence="2" id="KW-0472">Membrane</keyword>
<name>A0A1B2I1U4_9BACT</name>
<feature type="transmembrane region" description="Helical" evidence="2">
    <location>
        <begin position="118"/>
        <end position="142"/>
    </location>
</feature>
<keyword evidence="4" id="KW-1185">Reference proteome</keyword>
<feature type="transmembrane region" description="Helical" evidence="2">
    <location>
        <begin position="279"/>
        <end position="304"/>
    </location>
</feature>
<dbReference type="GeneID" id="83056600"/>
<reference evidence="3" key="1">
    <citation type="submission" date="2016-08" db="EMBL/GenBank/DDBJ databases">
        <title>Complete genome of Cloacibacillus porcorum.</title>
        <authorList>
            <person name="Looft T."/>
            <person name="Bayles D.O."/>
            <person name="Alt D.P."/>
        </authorList>
    </citation>
    <scope>NUCLEOTIDE SEQUENCE [LARGE SCALE GENOMIC DNA]</scope>
    <source>
        <strain evidence="3">CL-84</strain>
    </source>
</reference>
<evidence type="ECO:0000313" key="4">
    <source>
        <dbReference type="Proteomes" id="UP000093044"/>
    </source>
</evidence>
<dbReference type="Proteomes" id="UP000093044">
    <property type="component" value="Chromosome"/>
</dbReference>
<gene>
    <name evidence="3" type="ORF">BED41_01890</name>
</gene>
<feature type="transmembrane region" description="Helical" evidence="2">
    <location>
        <begin position="34"/>
        <end position="55"/>
    </location>
</feature>
<feature type="transmembrane region" description="Helical" evidence="2">
    <location>
        <begin position="250"/>
        <end position="272"/>
    </location>
</feature>
<keyword evidence="2" id="KW-0812">Transmembrane</keyword>